<dbReference type="KEGG" id="esj:SJ05684_a40050"/>
<protein>
    <submittedName>
        <fullName evidence="1">Uncharacterized protein</fullName>
    </submittedName>
</protein>
<keyword evidence="1" id="KW-0614">Plasmid</keyword>
<dbReference type="Proteomes" id="UP000217211">
    <property type="component" value="Plasmid pSJ05684a"/>
</dbReference>
<sequence>MKPQLITPLVKTLATDANLICQLADGFTRLHALEKLQFLVLINNTNER</sequence>
<evidence type="ECO:0000313" key="1">
    <source>
        <dbReference type="EMBL" id="ASY67318.1"/>
    </source>
</evidence>
<geneLocation type="plasmid" evidence="2">
    <name>psj05684a</name>
</geneLocation>
<organism evidence="1 2">
    <name type="scientific">Sinorhizobium sojae CCBAU 05684</name>
    <dbReference type="NCBI Taxonomy" id="716928"/>
    <lineage>
        <taxon>Bacteria</taxon>
        <taxon>Pseudomonadati</taxon>
        <taxon>Pseudomonadota</taxon>
        <taxon>Alphaproteobacteria</taxon>
        <taxon>Hyphomicrobiales</taxon>
        <taxon>Rhizobiaceae</taxon>
        <taxon>Sinorhizobium/Ensifer group</taxon>
        <taxon>Sinorhizobium</taxon>
    </lineage>
</organism>
<keyword evidence="2" id="KW-1185">Reference proteome</keyword>
<gene>
    <name evidence="1" type="ORF">SJ05684_a40050</name>
</gene>
<dbReference type="AlphaFoldDB" id="A0A249PN15"/>
<proteinExistence type="predicted"/>
<evidence type="ECO:0000313" key="2">
    <source>
        <dbReference type="Proteomes" id="UP000217211"/>
    </source>
</evidence>
<accession>A0A249PN15</accession>
<dbReference type="EMBL" id="CP023069">
    <property type="protein sequence ID" value="ASY67318.1"/>
    <property type="molecule type" value="Genomic_DNA"/>
</dbReference>
<reference evidence="1 2" key="1">
    <citation type="submission" date="2017-08" db="EMBL/GenBank/DDBJ databases">
        <title>Multipartite genome sequences of Sinorhizobium species nodulating soybeans.</title>
        <authorList>
            <person name="Tian C.F."/>
        </authorList>
    </citation>
    <scope>NUCLEOTIDE SEQUENCE [LARGE SCALE GENOMIC DNA]</scope>
    <source>
        <strain evidence="1 2">CCBAU 05684</strain>
        <plasmid evidence="2">psj05684a</plasmid>
    </source>
</reference>
<name>A0A249PN15_9HYPH</name>